<dbReference type="InterPro" id="IPR036597">
    <property type="entry name" value="Fido-like_dom_sf"/>
</dbReference>
<dbReference type="InterPro" id="IPR003812">
    <property type="entry name" value="Fido"/>
</dbReference>
<sequence>MRRLDSMNETISLNYRQKSILNLFAQQAELSREQIAAKLPSVFAVSKATLARDLKHLIKNRLAVAAGSGPSRVYRAKNVHPLITYVDLEQYFTLNPDERKSVLKSFTTDIFERLPGIITSQERQELTGISRSFTAATKTLEPAILNRELERYVIELSWKSSKIEGNTYTLLETETLIKQGQEASGRTKEEAIMILNHKDAFKTIVAHRREFKKITLTDLLELHNTLTKNLNIGSGMRKQAVGITGTTYQPPGNQWQIRQTLEQTLKTINAIDYPLEKASLTSTLIAYIQPFADGNKRTARMIANAILLANDYFPLSYRSLDENEYKQALILFYETNNLYHVKRLFLEQYRFTLNTYFLA</sequence>
<dbReference type="PANTHER" id="PTHR13504:SF38">
    <property type="entry name" value="FIDO DOMAIN-CONTAINING PROTEIN"/>
    <property type="match status" value="1"/>
</dbReference>
<keyword evidence="1" id="KW-0067">ATP-binding</keyword>
<evidence type="ECO:0000313" key="5">
    <source>
        <dbReference type="Proteomes" id="UP000033860"/>
    </source>
</evidence>
<gene>
    <name evidence="4" type="ORF">UX85_C0003G0173</name>
</gene>
<dbReference type="Proteomes" id="UP000033860">
    <property type="component" value="Unassembled WGS sequence"/>
</dbReference>
<feature type="binding site" evidence="1">
    <location>
        <begin position="293"/>
        <end position="300"/>
    </location>
    <ligand>
        <name>ATP</name>
        <dbReference type="ChEBI" id="CHEBI:30616"/>
    </ligand>
</feature>
<dbReference type="SUPFAM" id="SSF140931">
    <property type="entry name" value="Fic-like"/>
    <property type="match status" value="1"/>
</dbReference>
<comment type="caution">
    <text evidence="4">The sequence shown here is derived from an EMBL/GenBank/DDBJ whole genome shotgun (WGS) entry which is preliminary data.</text>
</comment>
<feature type="domain" description="Fido" evidence="3">
    <location>
        <begin position="214"/>
        <end position="347"/>
    </location>
</feature>
<dbReference type="Gene3D" id="1.10.3290.10">
    <property type="entry name" value="Fido-like domain"/>
    <property type="match status" value="1"/>
</dbReference>
<dbReference type="InterPro" id="IPR040198">
    <property type="entry name" value="Fido_containing"/>
</dbReference>
<dbReference type="GO" id="GO:0005524">
    <property type="term" value="F:ATP binding"/>
    <property type="evidence" value="ECO:0007669"/>
    <property type="project" value="UniProtKB-KW"/>
</dbReference>
<dbReference type="AlphaFoldDB" id="A0A0G1RW02"/>
<dbReference type="PANTHER" id="PTHR13504">
    <property type="entry name" value="FIDO DOMAIN-CONTAINING PROTEIN DDB_G0283145"/>
    <property type="match status" value="1"/>
</dbReference>
<dbReference type="Pfam" id="PF02661">
    <property type="entry name" value="Fic"/>
    <property type="match status" value="1"/>
</dbReference>
<protein>
    <submittedName>
        <fullName evidence="4">Fic family protein</fullName>
    </submittedName>
</protein>
<dbReference type="PROSITE" id="PS51459">
    <property type="entry name" value="FIDO"/>
    <property type="match status" value="1"/>
</dbReference>
<feature type="site" description="Important for autoinhibition of adenylyltransferase activity" evidence="2">
    <location>
        <position position="164"/>
    </location>
</feature>
<reference evidence="4 5" key="1">
    <citation type="journal article" date="2015" name="Nature">
        <title>rRNA introns, odd ribosomes, and small enigmatic genomes across a large radiation of phyla.</title>
        <authorList>
            <person name="Brown C.T."/>
            <person name="Hug L.A."/>
            <person name="Thomas B.C."/>
            <person name="Sharon I."/>
            <person name="Castelle C.J."/>
            <person name="Singh A."/>
            <person name="Wilkins M.J."/>
            <person name="Williams K.H."/>
            <person name="Banfield J.F."/>
        </authorList>
    </citation>
    <scope>NUCLEOTIDE SEQUENCE [LARGE SCALE GENOMIC DNA]</scope>
</reference>
<accession>A0A0G1RW02</accession>
<name>A0A0G1RW02_9BACT</name>
<evidence type="ECO:0000256" key="2">
    <source>
        <dbReference type="PIRSR" id="PIRSR640198-3"/>
    </source>
</evidence>
<keyword evidence="1" id="KW-0547">Nucleotide-binding</keyword>
<evidence type="ECO:0000256" key="1">
    <source>
        <dbReference type="PIRSR" id="PIRSR640198-2"/>
    </source>
</evidence>
<evidence type="ECO:0000259" key="3">
    <source>
        <dbReference type="PROSITE" id="PS51459"/>
    </source>
</evidence>
<dbReference type="EMBL" id="LCNT01000003">
    <property type="protein sequence ID" value="KKU61514.1"/>
    <property type="molecule type" value="Genomic_DNA"/>
</dbReference>
<evidence type="ECO:0000313" key="4">
    <source>
        <dbReference type="EMBL" id="KKU61514.1"/>
    </source>
</evidence>
<organism evidence="4 5">
    <name type="scientific">Candidatus Beckwithbacteria bacterium GW2011_GWB1_47_15</name>
    <dbReference type="NCBI Taxonomy" id="1618371"/>
    <lineage>
        <taxon>Bacteria</taxon>
        <taxon>Candidatus Beckwithiibacteriota</taxon>
    </lineage>
</organism>
<proteinExistence type="predicted"/>